<name>A0A915Q4J8_9BILA</name>
<accession>A0A915Q4J8</accession>
<dbReference type="AlphaFoldDB" id="A0A915Q4J8"/>
<dbReference type="Proteomes" id="UP000887581">
    <property type="component" value="Unplaced"/>
</dbReference>
<protein>
    <submittedName>
        <fullName evidence="2">Uncharacterized protein</fullName>
    </submittedName>
</protein>
<keyword evidence="1" id="KW-1185">Reference proteome</keyword>
<organism evidence="1 2">
    <name type="scientific">Setaria digitata</name>
    <dbReference type="NCBI Taxonomy" id="48799"/>
    <lineage>
        <taxon>Eukaryota</taxon>
        <taxon>Metazoa</taxon>
        <taxon>Ecdysozoa</taxon>
        <taxon>Nematoda</taxon>
        <taxon>Chromadorea</taxon>
        <taxon>Rhabditida</taxon>
        <taxon>Spirurina</taxon>
        <taxon>Spiruromorpha</taxon>
        <taxon>Filarioidea</taxon>
        <taxon>Setariidae</taxon>
        <taxon>Setaria</taxon>
    </lineage>
</organism>
<reference evidence="2" key="1">
    <citation type="submission" date="2022-11" db="UniProtKB">
        <authorList>
            <consortium name="WormBaseParasite"/>
        </authorList>
    </citation>
    <scope>IDENTIFICATION</scope>
</reference>
<proteinExistence type="predicted"/>
<evidence type="ECO:0000313" key="1">
    <source>
        <dbReference type="Proteomes" id="UP000887581"/>
    </source>
</evidence>
<sequence>MEQINWTEEEDESVIRKSIFLGIGFGSDIVKSKKIVKEMGAEKISKEKKNRWNIRMLAEKLRHFADNFEAEFENACATIQPHRDKSDPSHFLGVIKYITDIVKGPLSDAV</sequence>
<evidence type="ECO:0000313" key="2">
    <source>
        <dbReference type="WBParaSite" id="sdigi.contig913.g9992.t1"/>
    </source>
</evidence>
<dbReference type="WBParaSite" id="sdigi.contig913.g9992.t1">
    <property type="protein sequence ID" value="sdigi.contig913.g9992.t1"/>
    <property type="gene ID" value="sdigi.contig913.g9992"/>
</dbReference>